<dbReference type="InterPro" id="IPR052115">
    <property type="entry name" value="NEXT_complex_subunit_ZCCHC8"/>
</dbReference>
<dbReference type="GO" id="GO:0071013">
    <property type="term" value="C:catalytic step 2 spliceosome"/>
    <property type="evidence" value="ECO:0007669"/>
    <property type="project" value="TreeGrafter"/>
</dbReference>
<dbReference type="SMART" id="SM00581">
    <property type="entry name" value="PSP"/>
    <property type="match status" value="1"/>
</dbReference>
<dbReference type="Proteomes" id="UP000789570">
    <property type="component" value="Unassembled WGS sequence"/>
</dbReference>
<proteinExistence type="predicted"/>
<evidence type="ECO:0000256" key="4">
    <source>
        <dbReference type="ARBA" id="ARBA00022833"/>
    </source>
</evidence>
<evidence type="ECO:0000256" key="2">
    <source>
        <dbReference type="ARBA" id="ARBA00022723"/>
    </source>
</evidence>
<dbReference type="GO" id="GO:0008270">
    <property type="term" value="F:zinc ion binding"/>
    <property type="evidence" value="ECO:0007669"/>
    <property type="project" value="UniProtKB-KW"/>
</dbReference>
<evidence type="ECO:0000313" key="7">
    <source>
        <dbReference type="EMBL" id="CAG8665968.1"/>
    </source>
</evidence>
<comment type="caution">
    <text evidence="7">The sequence shown here is derived from an EMBL/GenBank/DDBJ whole genome shotgun (WGS) entry which is preliminary data.</text>
</comment>
<keyword evidence="3" id="KW-0863">Zinc-finger</keyword>
<name>A0A9N9HAP1_9GLOM</name>
<reference evidence="7" key="1">
    <citation type="submission" date="2021-06" db="EMBL/GenBank/DDBJ databases">
        <authorList>
            <person name="Kallberg Y."/>
            <person name="Tangrot J."/>
            <person name="Rosling A."/>
        </authorList>
    </citation>
    <scope>NUCLEOTIDE SEQUENCE</scope>
    <source>
        <strain evidence="7">UK204</strain>
    </source>
</reference>
<evidence type="ECO:0000256" key="3">
    <source>
        <dbReference type="ARBA" id="ARBA00022771"/>
    </source>
</evidence>
<dbReference type="Pfam" id="PF04046">
    <property type="entry name" value="PSP"/>
    <property type="match status" value="1"/>
</dbReference>
<comment type="subcellular location">
    <subcellularLocation>
        <location evidence="1">Nucleus</location>
    </subcellularLocation>
</comment>
<sequence length="447" mass="51531">MEVTQVQENYCKENYPSWNMLGNNLQLKPLKDAKFSLKNKILSSTHVQPPLKYTPYDSILPQKSHDSQGYDGLSDIEPLKDDVFAIIIDTRSDNYKSKFKNETLLNYDDYCFINENSIIYERGTNCILSYEEVEQNDDDEINNLDQNVDKSLIISVKKCFNCLSPHHSYNDCQLPLNQELIKINREKFNSIGGQQQFNSRYYIEYEKDLIFNIFSPGVISDALKHALGILESGDEPPYYKRMRVFGYPPGYWGDKVGDDRLSKLELENWNSATLKIYGDVSTDDDSDNSENEKESSSEVVENCYYQYHWTIPDWYNNGYSGNACNWWYNYQEPPHTINNNIEQPPPPGTTSNLGQLQQPPSSWIISSLETYPPPPGIIPLARTFNDSQQSPVHNASFLPCQNVPFSIPSLSEQIQQRSEDQIMKKSNPYNNIEIPNVEEDIDMDLSE</sequence>
<evidence type="ECO:0000256" key="1">
    <source>
        <dbReference type="ARBA" id="ARBA00004123"/>
    </source>
</evidence>
<keyword evidence="2" id="KW-0479">Metal-binding</keyword>
<organism evidence="7 8">
    <name type="scientific">Funneliformis caledonium</name>
    <dbReference type="NCBI Taxonomy" id="1117310"/>
    <lineage>
        <taxon>Eukaryota</taxon>
        <taxon>Fungi</taxon>
        <taxon>Fungi incertae sedis</taxon>
        <taxon>Mucoromycota</taxon>
        <taxon>Glomeromycotina</taxon>
        <taxon>Glomeromycetes</taxon>
        <taxon>Glomerales</taxon>
        <taxon>Glomeraceae</taxon>
        <taxon>Funneliformis</taxon>
    </lineage>
</organism>
<evidence type="ECO:0000259" key="6">
    <source>
        <dbReference type="SMART" id="SM00581"/>
    </source>
</evidence>
<dbReference type="PANTHER" id="PTHR13316">
    <property type="entry name" value="ZINC FINGER, CCHC DOMAIN CONTAINING 8"/>
    <property type="match status" value="1"/>
</dbReference>
<keyword evidence="8" id="KW-1185">Reference proteome</keyword>
<accession>A0A9N9HAP1</accession>
<protein>
    <submittedName>
        <fullName evidence="7">4353_t:CDS:1</fullName>
    </submittedName>
</protein>
<dbReference type="GO" id="GO:0003723">
    <property type="term" value="F:RNA binding"/>
    <property type="evidence" value="ECO:0007669"/>
    <property type="project" value="TreeGrafter"/>
</dbReference>
<gene>
    <name evidence="7" type="ORF">FCALED_LOCUS11779</name>
</gene>
<evidence type="ECO:0000313" key="8">
    <source>
        <dbReference type="Proteomes" id="UP000789570"/>
    </source>
</evidence>
<keyword evidence="5" id="KW-0539">Nucleus</keyword>
<dbReference type="OrthoDB" id="8026949at2759"/>
<keyword evidence="4" id="KW-0862">Zinc</keyword>
<dbReference type="InterPro" id="IPR006568">
    <property type="entry name" value="PSP_pro-rich"/>
</dbReference>
<dbReference type="AlphaFoldDB" id="A0A9N9HAP1"/>
<dbReference type="EMBL" id="CAJVPQ010005211">
    <property type="protein sequence ID" value="CAG8665968.1"/>
    <property type="molecule type" value="Genomic_DNA"/>
</dbReference>
<feature type="domain" description="PSP proline-rich" evidence="6">
    <location>
        <begin position="211"/>
        <end position="273"/>
    </location>
</feature>
<evidence type="ECO:0000256" key="5">
    <source>
        <dbReference type="ARBA" id="ARBA00023242"/>
    </source>
</evidence>
<dbReference type="PANTHER" id="PTHR13316:SF0">
    <property type="entry name" value="ZINC FINGER CCHC DOMAIN-CONTAINING PROTEIN 8"/>
    <property type="match status" value="1"/>
</dbReference>